<feature type="chain" id="PRO_5045278710" description="Pectate lyase" evidence="3">
    <location>
        <begin position="31"/>
        <end position="489"/>
    </location>
</feature>
<dbReference type="InterPro" id="IPR000772">
    <property type="entry name" value="Ricin_B_lectin"/>
</dbReference>
<dbReference type="PANTHER" id="PTHR31683:SF18">
    <property type="entry name" value="PECTATE LYASE 21-RELATED"/>
    <property type="match status" value="1"/>
</dbReference>
<dbReference type="Pfam" id="PF14200">
    <property type="entry name" value="RicinB_lectin_2"/>
    <property type="match status" value="1"/>
</dbReference>
<sequence>MSGTSPRHRRRLLGLVVAFALPAAAVVAVALPSDAATAPAPSGVYTLASGSSGKCVDVTGASTASSALLIQLACTTTAKNQQWTAKQQNTGQFQLVNGNSGKCIDVPSSSSNSGTQLQQYSCGDNTKNNQLWTFTASTAVTGKYLVKSVATGLCLSNKDGSTAGNNPIVEETCSDIARMQWMFTQVGGGSRWSNAADGFASTDGGTTGGAAGASVTVTTYADLLKYATAVEPFVIRVSGTVTYPTYGYELRVTSNKTIVGVGTTGRIKAGGFFLAAGVHNVIIRNLTIGDTAMTDDDPDDKTYDYDGIQMDTADHVWIDHNTFQNINDGYIDSRKDTSYVTVSWNRLGNHNKTFGIGWTDNVTARETIHHNWFFNTNQRNPSADNLQYAHLYNNYLQNISSYGNLSRGSTKMVLENSYFDGVANPYNIDDTSKGQLKQSGSIVVNSTGKQVTGGSAFTPSAFYAYVLDAAADVPALVKTYSGPQADITM</sequence>
<dbReference type="PROSITE" id="PS51318">
    <property type="entry name" value="TAT"/>
    <property type="match status" value="1"/>
</dbReference>
<protein>
    <recommendedName>
        <fullName evidence="8">Pectate lyase</fullName>
    </recommendedName>
</protein>
<evidence type="ECO:0000313" key="7">
    <source>
        <dbReference type="Proteomes" id="UP000624709"/>
    </source>
</evidence>
<dbReference type="CDD" id="cd00161">
    <property type="entry name" value="beta-trefoil_Ricin-like"/>
    <property type="match status" value="1"/>
</dbReference>
<dbReference type="InterPro" id="IPR045032">
    <property type="entry name" value="PEL"/>
</dbReference>
<dbReference type="EMBL" id="BOMS01000146">
    <property type="protein sequence ID" value="GIE72471.1"/>
    <property type="molecule type" value="Genomic_DNA"/>
</dbReference>
<dbReference type="InterPro" id="IPR012334">
    <property type="entry name" value="Pectin_lyas_fold"/>
</dbReference>
<evidence type="ECO:0008006" key="8">
    <source>
        <dbReference type="Google" id="ProtNLM"/>
    </source>
</evidence>
<dbReference type="InterPro" id="IPR035992">
    <property type="entry name" value="Ricin_B-like_lectins"/>
</dbReference>
<dbReference type="InterPro" id="IPR002022">
    <property type="entry name" value="Pec_lyase"/>
</dbReference>
<comment type="caution">
    <text evidence="6">The sequence shown here is derived from an EMBL/GenBank/DDBJ whole genome shotgun (WGS) entry which is preliminary data.</text>
</comment>
<reference evidence="6 7" key="1">
    <citation type="submission" date="2021-01" db="EMBL/GenBank/DDBJ databases">
        <title>Whole genome shotgun sequence of Actinoplanes palleronii NBRC 14916.</title>
        <authorList>
            <person name="Komaki H."/>
            <person name="Tamura T."/>
        </authorList>
    </citation>
    <scope>NUCLEOTIDE SEQUENCE [LARGE SCALE GENOMIC DNA]</scope>
    <source>
        <strain evidence="6 7">NBRC 14916</strain>
    </source>
</reference>
<keyword evidence="2" id="KW-0624">Polysaccharide degradation</keyword>
<dbReference type="Pfam" id="PF00544">
    <property type="entry name" value="Pectate_lyase_4"/>
    <property type="match status" value="1"/>
</dbReference>
<dbReference type="SUPFAM" id="SSF50370">
    <property type="entry name" value="Ricin B-like lectins"/>
    <property type="match status" value="1"/>
</dbReference>
<dbReference type="PANTHER" id="PTHR31683">
    <property type="entry name" value="PECTATE LYASE 18-RELATED"/>
    <property type="match status" value="1"/>
</dbReference>
<keyword evidence="1 2" id="KW-0456">Lyase</keyword>
<proteinExistence type="inferred from homology"/>
<dbReference type="SUPFAM" id="SSF51126">
    <property type="entry name" value="Pectin lyase-like"/>
    <property type="match status" value="1"/>
</dbReference>
<evidence type="ECO:0000256" key="3">
    <source>
        <dbReference type="SAM" id="SignalP"/>
    </source>
</evidence>
<dbReference type="InterPro" id="IPR006311">
    <property type="entry name" value="TAT_signal"/>
</dbReference>
<dbReference type="RefSeq" id="WP_203830183.1">
    <property type="nucleotide sequence ID" value="NZ_BAAATY010000051.1"/>
</dbReference>
<evidence type="ECO:0000256" key="1">
    <source>
        <dbReference type="ARBA" id="ARBA00023239"/>
    </source>
</evidence>
<dbReference type="SMART" id="SM00656">
    <property type="entry name" value="Amb_all"/>
    <property type="match status" value="1"/>
</dbReference>
<accession>A0ABQ4BP82</accession>
<name>A0ABQ4BP82_9ACTN</name>
<dbReference type="PROSITE" id="PS50231">
    <property type="entry name" value="RICIN_B_LECTIN"/>
    <property type="match status" value="1"/>
</dbReference>
<dbReference type="InterPro" id="IPR011050">
    <property type="entry name" value="Pectin_lyase_fold/virulence"/>
</dbReference>
<feature type="domain" description="Ricin B lectin" evidence="4">
    <location>
        <begin position="42"/>
        <end position="184"/>
    </location>
</feature>
<dbReference type="Proteomes" id="UP000624709">
    <property type="component" value="Unassembled WGS sequence"/>
</dbReference>
<comment type="similarity">
    <text evidence="2">Belongs to the polysaccharide lyase 1 family.</text>
</comment>
<feature type="domain" description="Pectate lyase" evidence="5">
    <location>
        <begin position="210"/>
        <end position="424"/>
    </location>
</feature>
<gene>
    <name evidence="6" type="ORF">Apa02nite_085790</name>
</gene>
<feature type="signal peptide" evidence="3">
    <location>
        <begin position="1"/>
        <end position="30"/>
    </location>
</feature>
<dbReference type="Gene3D" id="2.80.10.50">
    <property type="match status" value="2"/>
</dbReference>
<dbReference type="SMART" id="SM00458">
    <property type="entry name" value="RICIN"/>
    <property type="match status" value="1"/>
</dbReference>
<dbReference type="Gene3D" id="2.160.20.10">
    <property type="entry name" value="Single-stranded right-handed beta-helix, Pectin lyase-like"/>
    <property type="match status" value="1"/>
</dbReference>
<keyword evidence="2" id="KW-0119">Carbohydrate metabolism</keyword>
<comment type="subcellular location">
    <subcellularLocation>
        <location evidence="2">Secreted</location>
    </subcellularLocation>
</comment>
<keyword evidence="3" id="KW-0732">Signal</keyword>
<keyword evidence="2" id="KW-0964">Secreted</keyword>
<evidence type="ECO:0000259" key="4">
    <source>
        <dbReference type="SMART" id="SM00458"/>
    </source>
</evidence>
<keyword evidence="7" id="KW-1185">Reference proteome</keyword>
<organism evidence="6 7">
    <name type="scientific">Actinoplanes palleronii</name>
    <dbReference type="NCBI Taxonomy" id="113570"/>
    <lineage>
        <taxon>Bacteria</taxon>
        <taxon>Bacillati</taxon>
        <taxon>Actinomycetota</taxon>
        <taxon>Actinomycetes</taxon>
        <taxon>Micromonosporales</taxon>
        <taxon>Micromonosporaceae</taxon>
        <taxon>Actinoplanes</taxon>
    </lineage>
</organism>
<evidence type="ECO:0000313" key="6">
    <source>
        <dbReference type="EMBL" id="GIE72471.1"/>
    </source>
</evidence>
<evidence type="ECO:0000256" key="2">
    <source>
        <dbReference type="RuleBase" id="RU361173"/>
    </source>
</evidence>
<evidence type="ECO:0000259" key="5">
    <source>
        <dbReference type="SMART" id="SM00656"/>
    </source>
</evidence>